<dbReference type="FunFam" id="2.80.10.50:FF:000003">
    <property type="entry name" value="recombining binding protein suppressor of hairless"/>
    <property type="match status" value="1"/>
</dbReference>
<feature type="domain" description="Beta-trefoil DNA-binding" evidence="12">
    <location>
        <begin position="262"/>
        <end position="411"/>
    </location>
</feature>
<accession>A0AAD9JWC3</accession>
<dbReference type="InterPro" id="IPR014756">
    <property type="entry name" value="Ig_E-set"/>
</dbReference>
<evidence type="ECO:0000313" key="14">
    <source>
        <dbReference type="Proteomes" id="UP001209878"/>
    </source>
</evidence>
<dbReference type="InterPro" id="IPR015350">
    <property type="entry name" value="Beta-trefoil_DNA-bd_dom"/>
</dbReference>
<dbReference type="Pfam" id="PF09270">
    <property type="entry name" value="BTD"/>
    <property type="match status" value="1"/>
</dbReference>
<dbReference type="Gene3D" id="2.60.40.10">
    <property type="entry name" value="Immunoglobulins"/>
    <property type="match status" value="1"/>
</dbReference>
<dbReference type="InterPro" id="IPR008967">
    <property type="entry name" value="p53-like_TF_DNA-bd_sf"/>
</dbReference>
<dbReference type="InterPro" id="IPR037095">
    <property type="entry name" value="RBP-J/Cbf11_DNA-bd_sf"/>
</dbReference>
<keyword evidence="9" id="KW-0804">Transcription</keyword>
<dbReference type="Gene3D" id="2.80.10.50">
    <property type="match status" value="1"/>
</dbReference>
<dbReference type="FunFam" id="2.60.40.10:FF:000074">
    <property type="entry name" value="Recombining binding protein suppressor of hairless, putative"/>
    <property type="match status" value="1"/>
</dbReference>
<dbReference type="InterPro" id="IPR015351">
    <property type="entry name" value="RBP-J/Cbf11/Cbf12_DNA-bd"/>
</dbReference>
<dbReference type="SMART" id="SM01267">
    <property type="entry name" value="LAG1_DNAbind"/>
    <property type="match status" value="1"/>
</dbReference>
<comment type="subcellular location">
    <subcellularLocation>
        <location evidence="1">Nucleus</location>
    </subcellularLocation>
</comment>
<gene>
    <name evidence="13" type="ORF">NP493_1641g00019</name>
</gene>
<dbReference type="Proteomes" id="UP001209878">
    <property type="component" value="Unassembled WGS sequence"/>
</dbReference>
<evidence type="ECO:0000259" key="12">
    <source>
        <dbReference type="SMART" id="SM01268"/>
    </source>
</evidence>
<sequence>MNGLSRSEGPPGIVGPHMAMLLGNSDACWDAAGSVLTPVSASKKLDVFDSSDDHVMTADFCGCGISGNLSCRYHGNNFVEEEETGTSVGYDHLGLSSCRFLHSNFPSQYKDQRLTREAMSNYLRDRADQILVVLHAKVAQKSYGNEKRFFCPPPCIYLFGSGWKRKKEQMESEGGTEEDSQVCSFMGIGSSDQEMVQLNLEGKNYCAAKTLYISDSDKRKHFRLSVKVFYGNGQSVGLFHSNRIKVISKPSKKKQSLKNADLCIASGTKVALFNRLRSQTVSTRYLHVENGNFHASSLQWGAFTIHLLDDDECESEEFTVRDGYIHYGATVKLVCTVTGMALPRLIIRKVDKQAVLLDADEPVSQLHKCAFYLKDTEHHYLCLSQEKIIQFQATPCAKEPNKDMINDGASWTIISTDKAEYTFFEAMGPAHTCVTPVPIVHSLMLNGGGDVALLELSGENFTAILKVWFGEVEAETMFRADDSMFCVVPDISAFRASWKWVRQPLQVPVSLVRNDGVIYATGLTFTYSPEPGTRTACPSINMLMKGTSRSNGVDNLQNDVFE</sequence>
<keyword evidence="6" id="KW-0805">Transcription regulation</keyword>
<reference evidence="13" key="1">
    <citation type="journal article" date="2023" name="Mol. Biol. Evol.">
        <title>Third-Generation Sequencing Reveals the Adaptive Role of the Epigenome in Three Deep-Sea Polychaetes.</title>
        <authorList>
            <person name="Perez M."/>
            <person name="Aroh O."/>
            <person name="Sun Y."/>
            <person name="Lan Y."/>
            <person name="Juniper S.K."/>
            <person name="Young C.R."/>
            <person name="Angers B."/>
            <person name="Qian P.Y."/>
        </authorList>
    </citation>
    <scope>NUCLEOTIDE SEQUENCE</scope>
    <source>
        <strain evidence="13">R07B-5</strain>
    </source>
</reference>
<evidence type="ECO:0000256" key="10">
    <source>
        <dbReference type="ARBA" id="ARBA00023242"/>
    </source>
</evidence>
<dbReference type="Pfam" id="PF09271">
    <property type="entry name" value="LAG1-DNAbind"/>
    <property type="match status" value="1"/>
</dbReference>
<dbReference type="GO" id="GO:0005667">
    <property type="term" value="C:transcription regulator complex"/>
    <property type="evidence" value="ECO:0007669"/>
    <property type="project" value="UniProtKB-ARBA"/>
</dbReference>
<dbReference type="SMART" id="SM01268">
    <property type="entry name" value="BTD"/>
    <property type="match status" value="1"/>
</dbReference>
<feature type="domain" description="RBP-J/Cbf11/Cbf12 DNA binding" evidence="11">
    <location>
        <begin position="130"/>
        <end position="261"/>
    </location>
</feature>
<dbReference type="Gene3D" id="2.60.40.1450">
    <property type="entry name" value="LAG1, DNA binding domain"/>
    <property type="match status" value="1"/>
</dbReference>
<keyword evidence="10" id="KW-0539">Nucleus</keyword>
<dbReference type="InterPro" id="IPR013783">
    <property type="entry name" value="Ig-like_fold"/>
</dbReference>
<evidence type="ECO:0000256" key="9">
    <source>
        <dbReference type="ARBA" id="ARBA00023163"/>
    </source>
</evidence>
<proteinExistence type="inferred from homology"/>
<keyword evidence="7" id="KW-0238">DNA-binding</keyword>
<keyword evidence="3" id="KW-0678">Repressor</keyword>
<protein>
    <submittedName>
        <fullName evidence="13">Uncharacterized protein</fullName>
    </submittedName>
</protein>
<organism evidence="13 14">
    <name type="scientific">Ridgeia piscesae</name>
    <name type="common">Tubeworm</name>
    <dbReference type="NCBI Taxonomy" id="27915"/>
    <lineage>
        <taxon>Eukaryota</taxon>
        <taxon>Metazoa</taxon>
        <taxon>Spiralia</taxon>
        <taxon>Lophotrochozoa</taxon>
        <taxon>Annelida</taxon>
        <taxon>Polychaeta</taxon>
        <taxon>Sedentaria</taxon>
        <taxon>Canalipalpata</taxon>
        <taxon>Sabellida</taxon>
        <taxon>Siboglinidae</taxon>
        <taxon>Ridgeia</taxon>
    </lineage>
</organism>
<dbReference type="SUPFAM" id="SSF110217">
    <property type="entry name" value="DNA-binding protein LAG-1 (CSL)"/>
    <property type="match status" value="1"/>
</dbReference>
<evidence type="ECO:0000259" key="11">
    <source>
        <dbReference type="SMART" id="SM01267"/>
    </source>
</evidence>
<dbReference type="GO" id="GO:0000978">
    <property type="term" value="F:RNA polymerase II cis-regulatory region sequence-specific DNA binding"/>
    <property type="evidence" value="ECO:0007669"/>
    <property type="project" value="InterPro"/>
</dbReference>
<dbReference type="InterPro" id="IPR040159">
    <property type="entry name" value="CLS_fam"/>
</dbReference>
<dbReference type="CDD" id="cd01176">
    <property type="entry name" value="IPT_RBP-Jkappa"/>
    <property type="match status" value="1"/>
</dbReference>
<dbReference type="FunFam" id="2.60.40.1450:FF:000001">
    <property type="entry name" value="Recombining binding protein suppressor of hairless"/>
    <property type="match status" value="1"/>
</dbReference>
<evidence type="ECO:0000256" key="8">
    <source>
        <dbReference type="ARBA" id="ARBA00023159"/>
    </source>
</evidence>
<dbReference type="SUPFAM" id="SSF49417">
    <property type="entry name" value="p53-like transcription factors"/>
    <property type="match status" value="1"/>
</dbReference>
<dbReference type="GO" id="GO:0000122">
    <property type="term" value="P:negative regulation of transcription by RNA polymerase II"/>
    <property type="evidence" value="ECO:0007669"/>
    <property type="project" value="UniProtKB-ARBA"/>
</dbReference>
<dbReference type="PANTHER" id="PTHR10665">
    <property type="entry name" value="RECOMBINING BINDING PROTEIN SUPPRESSOR OF HAIRLESS"/>
    <property type="match status" value="1"/>
</dbReference>
<evidence type="ECO:0000256" key="4">
    <source>
        <dbReference type="ARBA" id="ARBA00022737"/>
    </source>
</evidence>
<dbReference type="AlphaFoldDB" id="A0AAD9JWC3"/>
<comment type="caution">
    <text evidence="13">The sequence shown here is derived from an EMBL/GenBank/DDBJ whole genome shotgun (WGS) entry which is preliminary data.</text>
</comment>
<evidence type="ECO:0000256" key="7">
    <source>
        <dbReference type="ARBA" id="ARBA00023125"/>
    </source>
</evidence>
<dbReference type="GO" id="GO:0048513">
    <property type="term" value="P:animal organ development"/>
    <property type="evidence" value="ECO:0007669"/>
    <property type="project" value="UniProtKB-ARBA"/>
</dbReference>
<dbReference type="InterPro" id="IPR036358">
    <property type="entry name" value="BTD_sf"/>
</dbReference>
<dbReference type="InterPro" id="IPR038007">
    <property type="entry name" value="RBP-Jkappa_IPT"/>
</dbReference>
<dbReference type="EMBL" id="JAODUO010001640">
    <property type="protein sequence ID" value="KAK2160548.1"/>
    <property type="molecule type" value="Genomic_DNA"/>
</dbReference>
<dbReference type="Pfam" id="PF20144">
    <property type="entry name" value="TIG_SUH"/>
    <property type="match status" value="1"/>
</dbReference>
<keyword evidence="8" id="KW-0010">Activator</keyword>
<dbReference type="SUPFAM" id="SSF81296">
    <property type="entry name" value="E set domains"/>
    <property type="match status" value="1"/>
</dbReference>
<dbReference type="GO" id="GO:0005654">
    <property type="term" value="C:nucleoplasm"/>
    <property type="evidence" value="ECO:0007669"/>
    <property type="project" value="UniProtKB-ARBA"/>
</dbReference>
<evidence type="ECO:0000256" key="2">
    <source>
        <dbReference type="ARBA" id="ARBA00009704"/>
    </source>
</evidence>
<dbReference type="GO" id="GO:0001228">
    <property type="term" value="F:DNA-binding transcription activator activity, RNA polymerase II-specific"/>
    <property type="evidence" value="ECO:0007669"/>
    <property type="project" value="InterPro"/>
</dbReference>
<evidence type="ECO:0000256" key="1">
    <source>
        <dbReference type="ARBA" id="ARBA00004123"/>
    </source>
</evidence>
<keyword evidence="4" id="KW-0677">Repeat</keyword>
<name>A0AAD9JWC3_RIDPI</name>
<keyword evidence="14" id="KW-1185">Reference proteome</keyword>
<evidence type="ECO:0000256" key="5">
    <source>
        <dbReference type="ARBA" id="ARBA00022976"/>
    </source>
</evidence>
<keyword evidence="5" id="KW-0914">Notch signaling pathway</keyword>
<dbReference type="GO" id="GO:0007219">
    <property type="term" value="P:Notch signaling pathway"/>
    <property type="evidence" value="ECO:0007669"/>
    <property type="project" value="UniProtKB-KW"/>
</dbReference>
<evidence type="ECO:0000313" key="13">
    <source>
        <dbReference type="EMBL" id="KAK2160548.1"/>
    </source>
</evidence>
<evidence type="ECO:0000256" key="3">
    <source>
        <dbReference type="ARBA" id="ARBA00022491"/>
    </source>
</evidence>
<evidence type="ECO:0000256" key="6">
    <source>
        <dbReference type="ARBA" id="ARBA00023015"/>
    </source>
</evidence>
<comment type="similarity">
    <text evidence="2">Belongs to the Su(H) family.</text>
</comment>